<dbReference type="CTD" id="22796"/>
<evidence type="ECO:0000256" key="7">
    <source>
        <dbReference type="ARBA" id="ARBA00023136"/>
    </source>
</evidence>
<evidence type="ECO:0000256" key="8">
    <source>
        <dbReference type="ARBA" id="ARBA00031344"/>
    </source>
</evidence>
<dbReference type="GO" id="GO:0000139">
    <property type="term" value="C:Golgi membrane"/>
    <property type="evidence" value="ECO:0007669"/>
    <property type="project" value="UniProtKB-SubCell"/>
</dbReference>
<protein>
    <recommendedName>
        <fullName evidence="3">Conserved oligomeric Golgi complex subunit 2</fullName>
    </recommendedName>
    <alternativeName>
        <fullName evidence="8">Component of oligomeric Golgi complex 2</fullName>
    </alternativeName>
</protein>
<dbReference type="FunCoup" id="A0A6P9A5K8">
    <property type="interactions" value="1987"/>
</dbReference>
<dbReference type="RefSeq" id="XP_034252790.1">
    <property type="nucleotide sequence ID" value="XM_034396899.1"/>
</dbReference>
<feature type="domain" description="Conserved oligomeric Golgi complex subunit 2 N-terminal" evidence="9">
    <location>
        <begin position="17"/>
        <end position="90"/>
    </location>
</feature>
<dbReference type="Proteomes" id="UP000515158">
    <property type="component" value="Unplaced"/>
</dbReference>
<dbReference type="PANTHER" id="PTHR12961:SF0">
    <property type="entry name" value="CONSERVED OLIGOMERIC GOLGI COMPLEX SUBUNIT 2"/>
    <property type="match status" value="1"/>
</dbReference>
<dbReference type="KEGG" id="tpal:117652183"/>
<organism evidence="12">
    <name type="scientific">Thrips palmi</name>
    <name type="common">Melon thrips</name>
    <dbReference type="NCBI Taxonomy" id="161013"/>
    <lineage>
        <taxon>Eukaryota</taxon>
        <taxon>Metazoa</taxon>
        <taxon>Ecdysozoa</taxon>
        <taxon>Arthropoda</taxon>
        <taxon>Hexapoda</taxon>
        <taxon>Insecta</taxon>
        <taxon>Pterygota</taxon>
        <taxon>Neoptera</taxon>
        <taxon>Paraneoptera</taxon>
        <taxon>Thysanoptera</taxon>
        <taxon>Terebrantia</taxon>
        <taxon>Thripoidea</taxon>
        <taxon>Thripidae</taxon>
        <taxon>Thrips</taxon>
    </lineage>
</organism>
<keyword evidence="6" id="KW-0333">Golgi apparatus</keyword>
<evidence type="ECO:0000256" key="3">
    <source>
        <dbReference type="ARBA" id="ARBA00020977"/>
    </source>
</evidence>
<reference evidence="12" key="1">
    <citation type="submission" date="2025-08" db="UniProtKB">
        <authorList>
            <consortium name="RefSeq"/>
        </authorList>
    </citation>
    <scope>IDENTIFICATION</scope>
    <source>
        <tissue evidence="12">Total insect</tissue>
    </source>
</reference>
<dbReference type="GeneID" id="117652183"/>
<keyword evidence="11" id="KW-1185">Reference proteome</keyword>
<evidence type="ECO:0000256" key="2">
    <source>
        <dbReference type="ARBA" id="ARBA00007603"/>
    </source>
</evidence>
<gene>
    <name evidence="12" type="primary">LOC117652183</name>
</gene>
<keyword evidence="5" id="KW-0653">Protein transport</keyword>
<evidence type="ECO:0000313" key="12">
    <source>
        <dbReference type="RefSeq" id="XP_034252790.1"/>
    </source>
</evidence>
<evidence type="ECO:0000256" key="6">
    <source>
        <dbReference type="ARBA" id="ARBA00023034"/>
    </source>
</evidence>
<evidence type="ECO:0000259" key="9">
    <source>
        <dbReference type="Pfam" id="PF06148"/>
    </source>
</evidence>
<sequence>MDSENDTHSLPDGPKDLCFSKYDFMKTPFSVDEFLQNQRKNANLEIMRDDLGVYLKVLRSAMIELINKDYADFVNLSSNLIGLDKAITKIQVPLGQLKEEVWQVKSNLDEAITEVSESLEKQRFLQKTKRSLHSLSYVQQSLHNLSTLLRLPSLSFESPSSDKERANEQLVEAKHDDFSGADLVERMASELNQLHFRIGHCEDLVAEEYKERLSQIESALMKSLDKLFLESINVPDIVTIKRCLCVYESLGKEREAEELFQKKVVAKELHHVISEASLQSNPQGLKGVYREILSFIDNHMKDLLEFTSHRERPPAVSGFFFLVNSYWPEVEQRLELHMPSIFAPGNPDNFFENFTETQSFLNELEQKCGSKAEVKRLHQHPQYMSFLQLWNLPVYFQIRFQEIAGSLETVLFQWPKNLKSTSDQFQLSPTAATWAAAQMCWNSKIFLFQLTHRFWKLTLQVFARYYSWTGEVLREKWSAEEVTSRKSFLVQLFCDIKSLSSSLPEILDLAFEHFNNLSDSSLSHFKSSLQESSEQLLSRLPAVTERIVSEVAAVSGASLRQVSDIPRLFRRTNRDVPTKPCSYVNAILAPLLDFHNTYSSSVSTSQLEEWLTLICSSITCQFYICVSDVLTSVQKTEESLRRLKKMRDRGAQASSAEGRGLSDDDKIRMQLSIDVNTFILEIEKLGVKRDNVERLMDLTSLVENAIQGQHQAQN</sequence>
<feature type="domain" description="COG complex component COG2 C-terminal" evidence="10">
    <location>
        <begin position="390"/>
        <end position="675"/>
    </location>
</feature>
<dbReference type="InterPro" id="IPR009316">
    <property type="entry name" value="COG2"/>
</dbReference>
<dbReference type="GO" id="GO:0015031">
    <property type="term" value="P:protein transport"/>
    <property type="evidence" value="ECO:0007669"/>
    <property type="project" value="UniProtKB-KW"/>
</dbReference>
<comment type="similarity">
    <text evidence="2">Belongs to the COG2 family.</text>
</comment>
<evidence type="ECO:0000256" key="5">
    <source>
        <dbReference type="ARBA" id="ARBA00022927"/>
    </source>
</evidence>
<dbReference type="InterPro" id="IPR024603">
    <property type="entry name" value="COG_complex_COG2_C"/>
</dbReference>
<dbReference type="Pfam" id="PF12022">
    <property type="entry name" value="COG2_C"/>
    <property type="match status" value="1"/>
</dbReference>
<keyword evidence="4" id="KW-0813">Transport</keyword>
<evidence type="ECO:0000256" key="1">
    <source>
        <dbReference type="ARBA" id="ARBA00004395"/>
    </source>
</evidence>
<comment type="subcellular location">
    <subcellularLocation>
        <location evidence="1">Golgi apparatus membrane</location>
        <topology evidence="1">Peripheral membrane protein</topology>
    </subcellularLocation>
</comment>
<dbReference type="PANTHER" id="PTHR12961">
    <property type="entry name" value="CONSERVED OLIGOMERIC GOLGI COMPLEX COMPONENT 2"/>
    <property type="match status" value="1"/>
</dbReference>
<keyword evidence="7" id="KW-0472">Membrane</keyword>
<dbReference type="GO" id="GO:0007030">
    <property type="term" value="P:Golgi organization"/>
    <property type="evidence" value="ECO:0007669"/>
    <property type="project" value="InterPro"/>
</dbReference>
<accession>A0A6P9A5K8</accession>
<evidence type="ECO:0000313" key="11">
    <source>
        <dbReference type="Proteomes" id="UP000515158"/>
    </source>
</evidence>
<evidence type="ECO:0000259" key="10">
    <source>
        <dbReference type="Pfam" id="PF12022"/>
    </source>
</evidence>
<dbReference type="InterPro" id="IPR024602">
    <property type="entry name" value="COG_su2_N"/>
</dbReference>
<dbReference type="AlphaFoldDB" id="A0A6P9A5K8"/>
<proteinExistence type="inferred from homology"/>
<evidence type="ECO:0000256" key="4">
    <source>
        <dbReference type="ARBA" id="ARBA00022448"/>
    </source>
</evidence>
<name>A0A6P9A5K8_THRPL</name>
<dbReference type="GO" id="GO:0017119">
    <property type="term" value="C:Golgi transport complex"/>
    <property type="evidence" value="ECO:0007669"/>
    <property type="project" value="TreeGrafter"/>
</dbReference>
<dbReference type="Pfam" id="PF06148">
    <property type="entry name" value="COG2_N"/>
    <property type="match status" value="1"/>
</dbReference>
<dbReference type="InParanoid" id="A0A6P9A5K8"/>
<dbReference type="GO" id="GO:0006891">
    <property type="term" value="P:intra-Golgi vesicle-mediated transport"/>
    <property type="evidence" value="ECO:0007669"/>
    <property type="project" value="TreeGrafter"/>
</dbReference>
<dbReference type="OrthoDB" id="332281at2759"/>